<evidence type="ECO:0000259" key="6">
    <source>
        <dbReference type="PROSITE" id="PS50011"/>
    </source>
</evidence>
<dbReference type="AlphaFoldDB" id="A0A6G1L602"/>
<keyword evidence="4 7" id="KW-0418">Kinase</keyword>
<keyword evidence="1" id="KW-0723">Serine/threonine-protein kinase</keyword>
<dbReference type="EMBL" id="ML995849">
    <property type="protein sequence ID" value="KAF2768022.1"/>
    <property type="molecule type" value="Genomic_DNA"/>
</dbReference>
<dbReference type="OrthoDB" id="5979581at2759"/>
<evidence type="ECO:0000313" key="8">
    <source>
        <dbReference type="Proteomes" id="UP000799436"/>
    </source>
</evidence>
<gene>
    <name evidence="7" type="ORF">EJ03DRAFT_365030</name>
</gene>
<dbReference type="Gene3D" id="1.10.510.10">
    <property type="entry name" value="Transferase(Phosphotransferase) domain 1"/>
    <property type="match status" value="1"/>
</dbReference>
<dbReference type="Gene3D" id="3.30.200.20">
    <property type="entry name" value="Phosphorylase Kinase, domain 1"/>
    <property type="match status" value="1"/>
</dbReference>
<dbReference type="Proteomes" id="UP000799436">
    <property type="component" value="Unassembled WGS sequence"/>
</dbReference>
<reference evidence="7" key="1">
    <citation type="journal article" date="2020" name="Stud. Mycol.">
        <title>101 Dothideomycetes genomes: a test case for predicting lifestyles and emergence of pathogens.</title>
        <authorList>
            <person name="Haridas S."/>
            <person name="Albert R."/>
            <person name="Binder M."/>
            <person name="Bloem J."/>
            <person name="Labutti K."/>
            <person name="Salamov A."/>
            <person name="Andreopoulos B."/>
            <person name="Baker S."/>
            <person name="Barry K."/>
            <person name="Bills G."/>
            <person name="Bluhm B."/>
            <person name="Cannon C."/>
            <person name="Castanera R."/>
            <person name="Culley D."/>
            <person name="Daum C."/>
            <person name="Ezra D."/>
            <person name="Gonzalez J."/>
            <person name="Henrissat B."/>
            <person name="Kuo A."/>
            <person name="Liang C."/>
            <person name="Lipzen A."/>
            <person name="Lutzoni F."/>
            <person name="Magnuson J."/>
            <person name="Mondo S."/>
            <person name="Nolan M."/>
            <person name="Ohm R."/>
            <person name="Pangilinan J."/>
            <person name="Park H.-J."/>
            <person name="Ramirez L."/>
            <person name="Alfaro M."/>
            <person name="Sun H."/>
            <person name="Tritt A."/>
            <person name="Yoshinaga Y."/>
            <person name="Zwiers L.-H."/>
            <person name="Turgeon B."/>
            <person name="Goodwin S."/>
            <person name="Spatafora J."/>
            <person name="Crous P."/>
            <person name="Grigoriev I."/>
        </authorList>
    </citation>
    <scope>NUCLEOTIDE SEQUENCE</scope>
    <source>
        <strain evidence="7">CBS 116005</strain>
    </source>
</reference>
<dbReference type="Pfam" id="PF00069">
    <property type="entry name" value="Pkinase"/>
    <property type="match status" value="1"/>
</dbReference>
<dbReference type="InterPro" id="IPR011009">
    <property type="entry name" value="Kinase-like_dom_sf"/>
</dbReference>
<name>A0A6G1L602_9PEZI</name>
<protein>
    <submittedName>
        <fullName evidence="7">Kinase-like protein</fullName>
    </submittedName>
</protein>
<organism evidence="7 8">
    <name type="scientific">Teratosphaeria nubilosa</name>
    <dbReference type="NCBI Taxonomy" id="161662"/>
    <lineage>
        <taxon>Eukaryota</taxon>
        <taxon>Fungi</taxon>
        <taxon>Dikarya</taxon>
        <taxon>Ascomycota</taxon>
        <taxon>Pezizomycotina</taxon>
        <taxon>Dothideomycetes</taxon>
        <taxon>Dothideomycetidae</taxon>
        <taxon>Mycosphaerellales</taxon>
        <taxon>Teratosphaeriaceae</taxon>
        <taxon>Teratosphaeria</taxon>
    </lineage>
</organism>
<dbReference type="GO" id="GO:0004674">
    <property type="term" value="F:protein serine/threonine kinase activity"/>
    <property type="evidence" value="ECO:0007669"/>
    <property type="project" value="UniProtKB-KW"/>
</dbReference>
<dbReference type="PANTHER" id="PTHR45646">
    <property type="entry name" value="SERINE/THREONINE-PROTEIN KINASE DOA-RELATED"/>
    <property type="match status" value="1"/>
</dbReference>
<keyword evidence="2" id="KW-0808">Transferase</keyword>
<keyword evidence="3" id="KW-0547">Nucleotide-binding</keyword>
<accession>A0A6G1L602</accession>
<dbReference type="GO" id="GO:0005524">
    <property type="term" value="F:ATP binding"/>
    <property type="evidence" value="ECO:0007669"/>
    <property type="project" value="UniProtKB-KW"/>
</dbReference>
<evidence type="ECO:0000313" key="7">
    <source>
        <dbReference type="EMBL" id="KAF2768022.1"/>
    </source>
</evidence>
<dbReference type="SUPFAM" id="SSF56112">
    <property type="entry name" value="Protein kinase-like (PK-like)"/>
    <property type="match status" value="1"/>
</dbReference>
<dbReference type="GO" id="GO:0043484">
    <property type="term" value="P:regulation of RNA splicing"/>
    <property type="evidence" value="ECO:0007669"/>
    <property type="project" value="TreeGrafter"/>
</dbReference>
<dbReference type="PROSITE" id="PS50011">
    <property type="entry name" value="PROTEIN_KINASE_DOM"/>
    <property type="match status" value="1"/>
</dbReference>
<dbReference type="SMART" id="SM00220">
    <property type="entry name" value="S_TKc"/>
    <property type="match status" value="1"/>
</dbReference>
<keyword evidence="8" id="KW-1185">Reference proteome</keyword>
<dbReference type="InterPro" id="IPR051175">
    <property type="entry name" value="CLK_kinases"/>
</dbReference>
<evidence type="ECO:0000256" key="1">
    <source>
        <dbReference type="ARBA" id="ARBA00022527"/>
    </source>
</evidence>
<proteinExistence type="predicted"/>
<evidence type="ECO:0000256" key="5">
    <source>
        <dbReference type="ARBA" id="ARBA00022840"/>
    </source>
</evidence>
<dbReference type="GO" id="GO:0005634">
    <property type="term" value="C:nucleus"/>
    <property type="evidence" value="ECO:0007669"/>
    <property type="project" value="TreeGrafter"/>
</dbReference>
<dbReference type="PANTHER" id="PTHR45646:SF11">
    <property type="entry name" value="SERINE_THREONINE-PROTEIN KINASE DOA"/>
    <property type="match status" value="1"/>
</dbReference>
<keyword evidence="5" id="KW-0067">ATP-binding</keyword>
<evidence type="ECO:0000256" key="2">
    <source>
        <dbReference type="ARBA" id="ARBA00022679"/>
    </source>
</evidence>
<sequence length="368" mass="42021">MSSRHSLSCRHFRRSVPIADKRFYAITNANGPELIEEQTLPRYSQKTYYPVRIRQQLIGRYNIIAKLGFGAYSTVWLAREERTNKYASVKVFIQDNAAASPVLNEIKTLQNLKNCPREHSGSSIARLPDDLFQLDGPTGQHHSEITRQNVLTQAANDVQFAAMEREEALDPSVPVMDNGYPVYRSRGQPRNILDLTGVAYLTDFGSAQLASSTHQDWWMPDTYRAPEVLMGVPWGFQVDVWLIGIMALELLEGRNFFDTIDKAHKQYVLPVAIAQYISVLGPPPLWMIQESESPSVPTFFDNEGRWISEAPIPKFSLENWVTALPAGEDEDKFIKFMRRILVWDSMQRGTSSELFLDEWQILSPCYLI</sequence>
<feature type="domain" description="Protein kinase" evidence="6">
    <location>
        <begin position="61"/>
        <end position="360"/>
    </location>
</feature>
<evidence type="ECO:0000256" key="4">
    <source>
        <dbReference type="ARBA" id="ARBA00022777"/>
    </source>
</evidence>
<dbReference type="InterPro" id="IPR000719">
    <property type="entry name" value="Prot_kinase_dom"/>
</dbReference>
<evidence type="ECO:0000256" key="3">
    <source>
        <dbReference type="ARBA" id="ARBA00022741"/>
    </source>
</evidence>